<sequence length="66" mass="7123">ALPPPFRVGLMRNVSSCFFGTHRMARVAIPLSSSRSTDAILNGFFPSPDGSAEPSMLLLKGFLRLS</sequence>
<feature type="non-terminal residue" evidence="1">
    <location>
        <position position="1"/>
    </location>
</feature>
<proteinExistence type="predicted"/>
<accession>A0AAI9X1R9</accession>
<reference evidence="1" key="2">
    <citation type="journal article" date="2016" name="Fungal Biol.">
        <title>Ochratoxin A production by Penicillium thymicola.</title>
        <authorList>
            <person name="Nguyen H.D.T."/>
            <person name="McMullin D.R."/>
            <person name="Ponomareva E."/>
            <person name="Riley R."/>
            <person name="Pomraning K.R."/>
            <person name="Baker S.E."/>
            <person name="Seifert K.A."/>
        </authorList>
    </citation>
    <scope>NUCLEOTIDE SEQUENCE</scope>
    <source>
        <strain evidence="1">DAOM 180753</strain>
    </source>
</reference>
<reference evidence="1" key="1">
    <citation type="submission" date="2015-06" db="EMBL/GenBank/DDBJ databases">
        <authorList>
            <person name="Nguyen H."/>
        </authorList>
    </citation>
    <scope>NUCLEOTIDE SEQUENCE</scope>
    <source>
        <strain evidence="1">DAOM 180753</strain>
    </source>
</reference>
<evidence type="ECO:0000313" key="1">
    <source>
        <dbReference type="EMBL" id="KAJ9480776.1"/>
    </source>
</evidence>
<dbReference type="Proteomes" id="UP001227192">
    <property type="component" value="Unassembled WGS sequence"/>
</dbReference>
<gene>
    <name evidence="1" type="ORF">VN97_g12753</name>
</gene>
<protein>
    <submittedName>
        <fullName evidence="1">Uncharacterized protein</fullName>
    </submittedName>
</protein>
<name>A0AAI9X1R9_PENTH</name>
<dbReference type="AlphaFoldDB" id="A0AAI9X1R9"/>
<comment type="caution">
    <text evidence="1">The sequence shown here is derived from an EMBL/GenBank/DDBJ whole genome shotgun (WGS) entry which is preliminary data.</text>
</comment>
<dbReference type="EMBL" id="LACB01001096">
    <property type="protein sequence ID" value="KAJ9480776.1"/>
    <property type="molecule type" value="Genomic_DNA"/>
</dbReference>
<evidence type="ECO:0000313" key="2">
    <source>
        <dbReference type="Proteomes" id="UP001227192"/>
    </source>
</evidence>
<keyword evidence="2" id="KW-1185">Reference proteome</keyword>
<organism evidence="1 2">
    <name type="scientific">Penicillium thymicola</name>
    <dbReference type="NCBI Taxonomy" id="293382"/>
    <lineage>
        <taxon>Eukaryota</taxon>
        <taxon>Fungi</taxon>
        <taxon>Dikarya</taxon>
        <taxon>Ascomycota</taxon>
        <taxon>Pezizomycotina</taxon>
        <taxon>Eurotiomycetes</taxon>
        <taxon>Eurotiomycetidae</taxon>
        <taxon>Eurotiales</taxon>
        <taxon>Aspergillaceae</taxon>
        <taxon>Penicillium</taxon>
    </lineage>
</organism>